<keyword evidence="2" id="KW-1185">Reference proteome</keyword>
<dbReference type="CDD" id="cd06974">
    <property type="entry name" value="TerD_like"/>
    <property type="match status" value="1"/>
</dbReference>
<dbReference type="InterPro" id="IPR003325">
    <property type="entry name" value="TerD"/>
</dbReference>
<dbReference type="EMBL" id="CP136137">
    <property type="protein sequence ID" value="WYY08976.1"/>
    <property type="molecule type" value="Genomic_DNA"/>
</dbReference>
<evidence type="ECO:0000313" key="2">
    <source>
        <dbReference type="Proteomes" id="UP001479933"/>
    </source>
</evidence>
<accession>A0ABZ2U6B5</accession>
<organism evidence="1 2">
    <name type="scientific">Gordonia hydrophobica</name>
    <dbReference type="NCBI Taxonomy" id="40516"/>
    <lineage>
        <taxon>Bacteria</taxon>
        <taxon>Bacillati</taxon>
        <taxon>Actinomycetota</taxon>
        <taxon>Actinomycetes</taxon>
        <taxon>Mycobacteriales</taxon>
        <taxon>Gordoniaceae</taxon>
        <taxon>Gordonia</taxon>
    </lineage>
</organism>
<sequence length="201" mass="21906">MAVNMNKVTLDKSRPTVSLTKRGEVQGNMRINLNWTQGATGGFFRKKKGIDLDLAAMYELADGTKGIVQALGNSFGNLQQAPFIFLDGDDRSGTSEGGENLFINLGQVNAFRRILIFAYIYEGAPNWSSANGVVTLVPTSGPQVEVLLDSADDRAISCAVAMLTNVNGEMQVSREVRYIQGAQREVDEAYGFGMRWTAGRK</sequence>
<evidence type="ECO:0000313" key="1">
    <source>
        <dbReference type="EMBL" id="WYY08976.1"/>
    </source>
</evidence>
<reference evidence="1 2" key="1">
    <citation type="journal article" date="2023" name="Virus Evol.">
        <title>Computational host range prediction-The good, the bad, and the ugly.</title>
        <authorList>
            <person name="Howell A.A."/>
            <person name="Versoza C.J."/>
            <person name="Pfeifer S.P."/>
        </authorList>
    </citation>
    <scope>NUCLEOTIDE SEQUENCE [LARGE SCALE GENOMIC DNA]</scope>
    <source>
        <strain evidence="1 2">1610/1b</strain>
    </source>
</reference>
<dbReference type="RefSeq" id="WP_066170063.1">
    <property type="nucleotide sequence ID" value="NZ_CP136137.1"/>
</dbReference>
<gene>
    <name evidence="1" type="ORF">RVF87_07955</name>
</gene>
<protein>
    <submittedName>
        <fullName evidence="1">Tellurium resistance</fullName>
    </submittedName>
</protein>
<proteinExistence type="predicted"/>
<dbReference type="Gene3D" id="2.60.60.30">
    <property type="entry name" value="sav2460 like domains"/>
    <property type="match status" value="1"/>
</dbReference>
<dbReference type="Proteomes" id="UP001479933">
    <property type="component" value="Chromosome"/>
</dbReference>
<name>A0ABZ2U6B5_9ACTN</name>